<dbReference type="InterPro" id="IPR027417">
    <property type="entry name" value="P-loop_NTPase"/>
</dbReference>
<dbReference type="Pfam" id="PF01202">
    <property type="entry name" value="SKI"/>
    <property type="match status" value="1"/>
</dbReference>
<organism evidence="1 2">
    <name type="scientific">Streptomyces atrovirens</name>
    <dbReference type="NCBI Taxonomy" id="285556"/>
    <lineage>
        <taxon>Bacteria</taxon>
        <taxon>Bacillati</taxon>
        <taxon>Actinomycetota</taxon>
        <taxon>Actinomycetes</taxon>
        <taxon>Kitasatosporales</taxon>
        <taxon>Streptomycetaceae</taxon>
        <taxon>Streptomyces</taxon>
    </lineage>
</organism>
<proteinExistence type="predicted"/>
<reference evidence="2" key="1">
    <citation type="journal article" date="2019" name="Int. J. Syst. Evol. Microbiol.">
        <title>The Global Catalogue of Microorganisms (GCM) 10K type strain sequencing project: providing services to taxonomists for standard genome sequencing and annotation.</title>
        <authorList>
            <consortium name="The Broad Institute Genomics Platform"/>
            <consortium name="The Broad Institute Genome Sequencing Center for Infectious Disease"/>
            <person name="Wu L."/>
            <person name="Ma J."/>
        </authorList>
    </citation>
    <scope>NUCLEOTIDE SEQUENCE [LARGE SCALE GENOMIC DNA]</scope>
    <source>
        <strain evidence="2">CGMCC 4.7131</strain>
    </source>
</reference>
<dbReference type="EMBL" id="JBHSKN010000027">
    <property type="protein sequence ID" value="MFC5244054.1"/>
    <property type="molecule type" value="Genomic_DNA"/>
</dbReference>
<evidence type="ECO:0000313" key="1">
    <source>
        <dbReference type="EMBL" id="MFC5244054.1"/>
    </source>
</evidence>
<dbReference type="GO" id="GO:0016301">
    <property type="term" value="F:kinase activity"/>
    <property type="evidence" value="ECO:0007669"/>
    <property type="project" value="UniProtKB-KW"/>
</dbReference>
<dbReference type="InterPro" id="IPR031322">
    <property type="entry name" value="Shikimate/glucono_kinase"/>
</dbReference>
<accession>A0ABW0E373</accession>
<dbReference type="Proteomes" id="UP001596035">
    <property type="component" value="Unassembled WGS sequence"/>
</dbReference>
<evidence type="ECO:0000313" key="2">
    <source>
        <dbReference type="Proteomes" id="UP001596035"/>
    </source>
</evidence>
<gene>
    <name evidence="1" type="ORF">ACFPWV_29770</name>
</gene>
<keyword evidence="1" id="KW-0808">Transferase</keyword>
<keyword evidence="1" id="KW-0418">Kinase</keyword>
<comment type="caution">
    <text evidence="1">The sequence shown here is derived from an EMBL/GenBank/DDBJ whole genome shotgun (WGS) entry which is preliminary data.</text>
</comment>
<protein>
    <submittedName>
        <fullName evidence="1">Shikimate kinase</fullName>
    </submittedName>
</protein>
<dbReference type="Gene3D" id="3.40.50.300">
    <property type="entry name" value="P-loop containing nucleotide triphosphate hydrolases"/>
    <property type="match status" value="1"/>
</dbReference>
<sequence length="79" mass="8744">MKRVAVTTPESLPARLRHVYWIGGGSGAGKSTISRRLADRHGWRLYATDEVMQEHTARTTSAQAPSCTGSWPWTWTSDG</sequence>
<name>A0ABW0E373_9ACTN</name>
<dbReference type="RefSeq" id="WP_344558399.1">
    <property type="nucleotide sequence ID" value="NZ_BAAATG010000011.1"/>
</dbReference>
<keyword evidence="2" id="KW-1185">Reference proteome</keyword>
<dbReference type="SUPFAM" id="SSF52540">
    <property type="entry name" value="P-loop containing nucleoside triphosphate hydrolases"/>
    <property type="match status" value="1"/>
</dbReference>